<dbReference type="PANTHER" id="PTHR10584:SF166">
    <property type="entry name" value="RIBOKINASE"/>
    <property type="match status" value="1"/>
</dbReference>
<dbReference type="GO" id="GO:0006014">
    <property type="term" value="P:D-ribose metabolic process"/>
    <property type="evidence" value="ECO:0007669"/>
    <property type="project" value="InterPro"/>
</dbReference>
<dbReference type="EMBL" id="MRWE01000039">
    <property type="protein sequence ID" value="ORJ23901.1"/>
    <property type="molecule type" value="Genomic_DNA"/>
</dbReference>
<keyword evidence="1" id="KW-0808">Transferase</keyword>
<evidence type="ECO:0000313" key="10">
    <source>
        <dbReference type="EMBL" id="ORJ23901.1"/>
    </source>
</evidence>
<dbReference type="Pfam" id="PF00294">
    <property type="entry name" value="PfkB"/>
    <property type="match status" value="1"/>
</dbReference>
<keyword evidence="7" id="KW-0630">Potassium</keyword>
<dbReference type="InterPro" id="IPR029056">
    <property type="entry name" value="Ribokinase-like"/>
</dbReference>
<dbReference type="InterPro" id="IPR011611">
    <property type="entry name" value="PfkB_dom"/>
</dbReference>
<keyword evidence="11" id="KW-1185">Reference proteome</keyword>
<proteinExistence type="predicted"/>
<evidence type="ECO:0000256" key="7">
    <source>
        <dbReference type="ARBA" id="ARBA00022958"/>
    </source>
</evidence>
<evidence type="ECO:0000259" key="9">
    <source>
        <dbReference type="Pfam" id="PF00294"/>
    </source>
</evidence>
<dbReference type="PANTHER" id="PTHR10584">
    <property type="entry name" value="SUGAR KINASE"/>
    <property type="match status" value="1"/>
</dbReference>
<name>A0A1X0WAX5_9GAMM</name>
<dbReference type="SUPFAM" id="SSF53613">
    <property type="entry name" value="Ribokinase-like"/>
    <property type="match status" value="1"/>
</dbReference>
<dbReference type="GeneID" id="93568784"/>
<dbReference type="GO" id="GO:0004747">
    <property type="term" value="F:ribokinase activity"/>
    <property type="evidence" value="ECO:0007669"/>
    <property type="project" value="InterPro"/>
</dbReference>
<dbReference type="AlphaFoldDB" id="A0A1X0WAX5"/>
<dbReference type="GO" id="GO:0046872">
    <property type="term" value="F:metal ion binding"/>
    <property type="evidence" value="ECO:0007669"/>
    <property type="project" value="UniProtKB-KW"/>
</dbReference>
<comment type="caution">
    <text evidence="10">The sequence shown here is derived from an EMBL/GenBank/DDBJ whole genome shotgun (WGS) entry which is preliminary data.</text>
</comment>
<dbReference type="Proteomes" id="UP000192536">
    <property type="component" value="Unassembled WGS sequence"/>
</dbReference>
<dbReference type="STRING" id="1646377.BS640_19010"/>
<dbReference type="Gene3D" id="3.40.1190.20">
    <property type="match status" value="1"/>
</dbReference>
<dbReference type="RefSeq" id="WP_084913140.1">
    <property type="nucleotide sequence ID" value="NZ_CP114062.1"/>
</dbReference>
<evidence type="ECO:0000256" key="4">
    <source>
        <dbReference type="ARBA" id="ARBA00022777"/>
    </source>
</evidence>
<sequence length="286" mass="29859">MSKLLVVGSLHYDIMVDAHHRPEKGETVIGTGCSFKFGGKGGNQAVSAAQAGVEVVFCGAVGDDEHGKWLLEVLKKNHIDSQRVEIIAGVASGMSVATTDAEGDYGAVVLSNANTRIDAAQFSNAGVWSNVGMLLLQNELPEEVNLQAAKAARQRGIPVCINAAPAKLLSPALQGCIDLLVVNAVEARDMSGMTVESLHDAALAAKLLNKDYPTVIVTAGGLGVAYSENKGNVQEIEAERVELVSTHGAGDCFMGTLCASIMRGETLSTSVINANKAAALHVSRKH</sequence>
<protein>
    <submittedName>
        <fullName evidence="10">Ribokinase</fullName>
    </submittedName>
</protein>
<evidence type="ECO:0000256" key="1">
    <source>
        <dbReference type="ARBA" id="ARBA00022679"/>
    </source>
</evidence>
<keyword evidence="5" id="KW-0067">ATP-binding</keyword>
<dbReference type="InterPro" id="IPR011877">
    <property type="entry name" value="Ribokinase"/>
</dbReference>
<keyword evidence="3" id="KW-0547">Nucleotide-binding</keyword>
<reference evidence="10 11" key="1">
    <citation type="journal article" date="2017" name="Int. J. Syst. Evol. Microbiol.">
        <title>Rouxiella badensis sp. nov. and Rouxiella silvae sp. nov. isolated from peat bog soil in Germany and emendation of the genus description.</title>
        <authorList>
            <person name="Le Fleche-Mateos A."/>
            <person name="Kugler J.H."/>
            <person name="Hansen S.H."/>
            <person name="Syldatk C."/>
            <person name="Hausmann R."/>
            <person name="Lomprez F."/>
            <person name="Vandenbogaert M."/>
            <person name="Manuguerra J.C."/>
            <person name="Grimont P.A."/>
        </authorList>
    </citation>
    <scope>NUCLEOTIDE SEQUENCE [LARGE SCALE GENOMIC DNA]</scope>
    <source>
        <strain evidence="10 11">DSM 100043</strain>
    </source>
</reference>
<dbReference type="InterPro" id="IPR002139">
    <property type="entry name" value="Ribo/fructo_kinase"/>
</dbReference>
<keyword evidence="6" id="KW-0460">Magnesium</keyword>
<gene>
    <name evidence="10" type="ORF">BS640_19010</name>
</gene>
<evidence type="ECO:0000256" key="2">
    <source>
        <dbReference type="ARBA" id="ARBA00022723"/>
    </source>
</evidence>
<evidence type="ECO:0000256" key="8">
    <source>
        <dbReference type="ARBA" id="ARBA00023277"/>
    </source>
</evidence>
<feature type="domain" description="Carbohydrate kinase PfkB" evidence="9">
    <location>
        <begin position="1"/>
        <end position="285"/>
    </location>
</feature>
<evidence type="ECO:0000256" key="5">
    <source>
        <dbReference type="ARBA" id="ARBA00022840"/>
    </source>
</evidence>
<keyword evidence="4 10" id="KW-0418">Kinase</keyword>
<dbReference type="PRINTS" id="PR00990">
    <property type="entry name" value="RIBOKINASE"/>
</dbReference>
<dbReference type="GO" id="GO:0005524">
    <property type="term" value="F:ATP binding"/>
    <property type="evidence" value="ECO:0007669"/>
    <property type="project" value="UniProtKB-KW"/>
</dbReference>
<accession>A0A1X0WAX5</accession>
<evidence type="ECO:0000256" key="6">
    <source>
        <dbReference type="ARBA" id="ARBA00022842"/>
    </source>
</evidence>
<evidence type="ECO:0000256" key="3">
    <source>
        <dbReference type="ARBA" id="ARBA00022741"/>
    </source>
</evidence>
<dbReference type="CDD" id="cd01174">
    <property type="entry name" value="ribokinase"/>
    <property type="match status" value="1"/>
</dbReference>
<organism evidence="10 11">
    <name type="scientific">Rouxiella badensis</name>
    <dbReference type="NCBI Taxonomy" id="1646377"/>
    <lineage>
        <taxon>Bacteria</taxon>
        <taxon>Pseudomonadati</taxon>
        <taxon>Pseudomonadota</taxon>
        <taxon>Gammaproteobacteria</taxon>
        <taxon>Enterobacterales</taxon>
        <taxon>Yersiniaceae</taxon>
        <taxon>Rouxiella</taxon>
    </lineage>
</organism>
<keyword evidence="8" id="KW-0119">Carbohydrate metabolism</keyword>
<keyword evidence="2" id="KW-0479">Metal-binding</keyword>
<evidence type="ECO:0000313" key="11">
    <source>
        <dbReference type="Proteomes" id="UP000192536"/>
    </source>
</evidence>